<feature type="binding site" evidence="5">
    <location>
        <position position="142"/>
    </location>
    <ligand>
        <name>substrate</name>
    </ligand>
</feature>
<comment type="subunit">
    <text evidence="5">Homohexamer.</text>
</comment>
<feature type="binding site" evidence="5">
    <location>
        <position position="30"/>
    </location>
    <ligand>
        <name>substrate</name>
    </ligand>
</feature>
<dbReference type="GO" id="GO:0004427">
    <property type="term" value="F:inorganic diphosphate phosphatase activity"/>
    <property type="evidence" value="ECO:0007669"/>
    <property type="project" value="UniProtKB-EC"/>
</dbReference>
<comment type="function">
    <text evidence="5">Catalyzes the hydrolysis of inorganic pyrophosphate (PPi) forming two phosphate ions.</text>
</comment>
<dbReference type="CDD" id="cd00412">
    <property type="entry name" value="pyrophosphatase"/>
    <property type="match status" value="1"/>
</dbReference>
<evidence type="ECO:0000313" key="7">
    <source>
        <dbReference type="Proteomes" id="UP001595799"/>
    </source>
</evidence>
<gene>
    <name evidence="5 6" type="primary">ppa</name>
    <name evidence="6" type="ORF">ACFOW6_14350</name>
</gene>
<comment type="catalytic activity">
    <reaction evidence="5">
        <text>diphosphate + H2O = 2 phosphate + H(+)</text>
        <dbReference type="Rhea" id="RHEA:24576"/>
        <dbReference type="ChEBI" id="CHEBI:15377"/>
        <dbReference type="ChEBI" id="CHEBI:15378"/>
        <dbReference type="ChEBI" id="CHEBI:33019"/>
        <dbReference type="ChEBI" id="CHEBI:43474"/>
        <dbReference type="EC" id="3.6.1.1"/>
    </reaction>
</comment>
<feature type="binding site" evidence="5">
    <location>
        <position position="71"/>
    </location>
    <ligand>
        <name>Mg(2+)</name>
        <dbReference type="ChEBI" id="CHEBI:18420"/>
        <label>2</label>
    </ligand>
</feature>
<evidence type="ECO:0000256" key="4">
    <source>
        <dbReference type="ARBA" id="ARBA00022842"/>
    </source>
</evidence>
<feature type="binding site" evidence="5">
    <location>
        <position position="66"/>
    </location>
    <ligand>
        <name>Mg(2+)</name>
        <dbReference type="ChEBI" id="CHEBI:18420"/>
        <label>1</label>
    </ligand>
</feature>
<dbReference type="InterPro" id="IPR008162">
    <property type="entry name" value="Pyrophosphatase"/>
</dbReference>
<dbReference type="Proteomes" id="UP001595799">
    <property type="component" value="Unassembled WGS sequence"/>
</dbReference>
<accession>A0ABV8UQ99</accession>
<dbReference type="EC" id="3.6.1.1" evidence="5"/>
<dbReference type="InterPro" id="IPR036649">
    <property type="entry name" value="Pyrophosphatase_sf"/>
</dbReference>
<dbReference type="EMBL" id="JBHSCW010000008">
    <property type="protein sequence ID" value="MFC4352729.1"/>
    <property type="molecule type" value="Genomic_DNA"/>
</dbReference>
<dbReference type="SUPFAM" id="SSF50324">
    <property type="entry name" value="Inorganic pyrophosphatase"/>
    <property type="match status" value="1"/>
</dbReference>
<keyword evidence="2 5" id="KW-0479">Metal-binding</keyword>
<sequence length="180" mass="20471">MDINKIPVGENAPEDCNVLIEVPIGSSPVKYELDKDSGALFVDRFLHTAMHYPCNYGFIPHTLSDDGDPIDVMIVSRRPILPGAVVAARPIGVLVMEDEKGEDEKILAVPSDRLHPYYKDIKRYDELPEILLEQITHFFEHYKDLEKEKWVKVKHWGDDAEARRMIEDSIARANRTSSAA</sequence>
<feature type="binding site" evidence="5">
    <location>
        <position position="103"/>
    </location>
    <ligand>
        <name>Mg(2+)</name>
        <dbReference type="ChEBI" id="CHEBI:18420"/>
        <label>1</label>
    </ligand>
</feature>
<name>A0ABV8UQ99_9PROT</name>
<comment type="cofactor">
    <cofactor evidence="1 5">
        <name>Mg(2+)</name>
        <dbReference type="ChEBI" id="CHEBI:18420"/>
    </cofactor>
</comment>
<dbReference type="PROSITE" id="PS00387">
    <property type="entry name" value="PPASE"/>
    <property type="match status" value="1"/>
</dbReference>
<organism evidence="6 7">
    <name type="scientific">Fodinicurvata halophila</name>
    <dbReference type="NCBI Taxonomy" id="1419723"/>
    <lineage>
        <taxon>Bacteria</taxon>
        <taxon>Pseudomonadati</taxon>
        <taxon>Pseudomonadota</taxon>
        <taxon>Alphaproteobacteria</taxon>
        <taxon>Rhodospirillales</taxon>
        <taxon>Rhodovibrionaceae</taxon>
        <taxon>Fodinicurvata</taxon>
    </lineage>
</organism>
<proteinExistence type="inferred from homology"/>
<evidence type="ECO:0000256" key="1">
    <source>
        <dbReference type="ARBA" id="ARBA00001946"/>
    </source>
</evidence>
<dbReference type="PANTHER" id="PTHR10286">
    <property type="entry name" value="INORGANIC PYROPHOSPHATASE"/>
    <property type="match status" value="1"/>
</dbReference>
<keyword evidence="4 5" id="KW-0460">Magnesium</keyword>
<protein>
    <recommendedName>
        <fullName evidence="5">Inorganic pyrophosphatase</fullName>
        <ecNumber evidence="5">3.6.1.1</ecNumber>
    </recommendedName>
    <alternativeName>
        <fullName evidence="5">Pyrophosphate phospho-hydrolase</fullName>
        <shortName evidence="5">PPase</shortName>
    </alternativeName>
</protein>
<evidence type="ECO:0000313" key="6">
    <source>
        <dbReference type="EMBL" id="MFC4352729.1"/>
    </source>
</evidence>
<comment type="similarity">
    <text evidence="5">Belongs to the PPase family.</text>
</comment>
<dbReference type="RefSeq" id="WP_382423087.1">
    <property type="nucleotide sequence ID" value="NZ_JBHSCW010000008.1"/>
</dbReference>
<dbReference type="HAMAP" id="MF_00209">
    <property type="entry name" value="Inorganic_PPase"/>
    <property type="match status" value="1"/>
</dbReference>
<reference evidence="7" key="1">
    <citation type="journal article" date="2019" name="Int. J. Syst. Evol. Microbiol.">
        <title>The Global Catalogue of Microorganisms (GCM) 10K type strain sequencing project: providing services to taxonomists for standard genome sequencing and annotation.</title>
        <authorList>
            <consortium name="The Broad Institute Genomics Platform"/>
            <consortium name="The Broad Institute Genome Sequencing Center for Infectious Disease"/>
            <person name="Wu L."/>
            <person name="Ma J."/>
        </authorList>
    </citation>
    <scope>NUCLEOTIDE SEQUENCE [LARGE SCALE GENOMIC DNA]</scope>
    <source>
        <strain evidence="7">CECT 8472</strain>
    </source>
</reference>
<dbReference type="Gene3D" id="3.90.80.10">
    <property type="entry name" value="Inorganic pyrophosphatase"/>
    <property type="match status" value="1"/>
</dbReference>
<feature type="binding site" evidence="5">
    <location>
        <position position="56"/>
    </location>
    <ligand>
        <name>substrate</name>
    </ligand>
</feature>
<dbReference type="Pfam" id="PF00719">
    <property type="entry name" value="Pyrophosphatase"/>
    <property type="match status" value="1"/>
</dbReference>
<comment type="subcellular location">
    <subcellularLocation>
        <location evidence="5">Cytoplasm</location>
    </subcellularLocation>
</comment>
<evidence type="ECO:0000256" key="5">
    <source>
        <dbReference type="HAMAP-Rule" id="MF_00209"/>
    </source>
</evidence>
<keyword evidence="5" id="KW-0963">Cytoplasm</keyword>
<dbReference type="NCBIfam" id="NF002317">
    <property type="entry name" value="PRK01250.1"/>
    <property type="match status" value="1"/>
</dbReference>
<comment type="caution">
    <text evidence="6">The sequence shown here is derived from an EMBL/GenBank/DDBJ whole genome shotgun (WGS) entry which is preliminary data.</text>
</comment>
<feature type="binding site" evidence="5">
    <location>
        <position position="44"/>
    </location>
    <ligand>
        <name>substrate</name>
    </ligand>
</feature>
<evidence type="ECO:0000256" key="3">
    <source>
        <dbReference type="ARBA" id="ARBA00022801"/>
    </source>
</evidence>
<keyword evidence="3 5" id="KW-0378">Hydrolase</keyword>
<keyword evidence="7" id="KW-1185">Reference proteome</keyword>
<feature type="binding site" evidence="5">
    <location>
        <position position="71"/>
    </location>
    <ligand>
        <name>Mg(2+)</name>
        <dbReference type="ChEBI" id="CHEBI:18420"/>
        <label>1</label>
    </ligand>
</feature>
<evidence type="ECO:0000256" key="2">
    <source>
        <dbReference type="ARBA" id="ARBA00022723"/>
    </source>
</evidence>